<dbReference type="Pfam" id="PF13692">
    <property type="entry name" value="Glyco_trans_1_4"/>
    <property type="match status" value="1"/>
</dbReference>
<reference evidence="1 2" key="1">
    <citation type="submission" date="2021-03" db="EMBL/GenBank/DDBJ databases">
        <title>Genomic Encyclopedia of Type Strains, Phase IV (KMG-IV): sequencing the most valuable type-strain genomes for metagenomic binning, comparative biology and taxonomic classification.</title>
        <authorList>
            <person name="Goeker M."/>
        </authorList>
    </citation>
    <scope>NUCLEOTIDE SEQUENCE [LARGE SCALE GENOMIC DNA]</scope>
    <source>
        <strain evidence="1 2">DSM 26048</strain>
    </source>
</reference>
<dbReference type="Gene3D" id="3.40.50.2000">
    <property type="entry name" value="Glycogen Phosphorylase B"/>
    <property type="match status" value="1"/>
</dbReference>
<dbReference type="EMBL" id="JAGGLB010000032">
    <property type="protein sequence ID" value="MBP1995303.1"/>
    <property type="molecule type" value="Genomic_DNA"/>
</dbReference>
<evidence type="ECO:0000313" key="2">
    <source>
        <dbReference type="Proteomes" id="UP001519287"/>
    </source>
</evidence>
<sequence>MKRVLIYHYLPSSMNLKQERKYFDHIMINTVWETTKIPKRWLSNLNRVDSVFVPSTQNKQALRNSGVSVPIFIVPHGVDTVRYIPSNKKLRLPNSNGRFVFVSVFGFQHRKNPEALLRAYWEEFSASDKVLLVIKTNGYAKYENEKWIKMQIERYKRKLGIRKKTAPVSVIGRHLHTEQHKGIYTMGQAFVLPTRGEGVGLPFLESLASGVPVIATGWGGHMDFLTSKNSFFVKYKLKSPAISMNSKHAIARRFRGLFVQKGQRWAEPEISSLKKQMRFAYKNPDLCKSKGRQGRQDMLQYSWDRAGLLMKQAVEKVISKQ</sequence>
<dbReference type="SUPFAM" id="SSF53756">
    <property type="entry name" value="UDP-Glycosyltransferase/glycogen phosphorylase"/>
    <property type="match status" value="1"/>
</dbReference>
<gene>
    <name evidence="1" type="ORF">J2Z66_006945</name>
</gene>
<proteinExistence type="predicted"/>
<dbReference type="PANTHER" id="PTHR46656">
    <property type="entry name" value="PUTATIVE-RELATED"/>
    <property type="match status" value="1"/>
</dbReference>
<dbReference type="RefSeq" id="WP_245376032.1">
    <property type="nucleotide sequence ID" value="NZ_JAGGLB010000032.1"/>
</dbReference>
<evidence type="ECO:0000313" key="1">
    <source>
        <dbReference type="EMBL" id="MBP1995303.1"/>
    </source>
</evidence>
<dbReference type="Proteomes" id="UP001519287">
    <property type="component" value="Unassembled WGS sequence"/>
</dbReference>
<dbReference type="PANTHER" id="PTHR46656:SF3">
    <property type="entry name" value="PUTATIVE-RELATED"/>
    <property type="match status" value="1"/>
</dbReference>
<organism evidence="1 2">
    <name type="scientific">Paenibacillus eucommiae</name>
    <dbReference type="NCBI Taxonomy" id="1355755"/>
    <lineage>
        <taxon>Bacteria</taxon>
        <taxon>Bacillati</taxon>
        <taxon>Bacillota</taxon>
        <taxon>Bacilli</taxon>
        <taxon>Bacillales</taxon>
        <taxon>Paenibacillaceae</taxon>
        <taxon>Paenibacillus</taxon>
    </lineage>
</organism>
<accession>A0ABS4J655</accession>
<keyword evidence="2" id="KW-1185">Reference proteome</keyword>
<protein>
    <submittedName>
        <fullName evidence="1">Glycosyltransferase involved in cell wall biosynthesis</fullName>
    </submittedName>
</protein>
<name>A0ABS4J655_9BACL</name>
<comment type="caution">
    <text evidence="1">The sequence shown here is derived from an EMBL/GenBank/DDBJ whole genome shotgun (WGS) entry which is preliminary data.</text>
</comment>